<feature type="domain" description="Luciferase-like" evidence="5">
    <location>
        <begin position="9"/>
        <end position="174"/>
    </location>
</feature>
<dbReference type="KEGG" id="psic:J4E96_10790"/>
<dbReference type="PANTHER" id="PTHR42847">
    <property type="entry name" value="ALKANESULFONATE MONOOXYGENASE"/>
    <property type="match status" value="1"/>
</dbReference>
<keyword evidence="2" id="KW-0288">FMN</keyword>
<dbReference type="Pfam" id="PF00296">
    <property type="entry name" value="Bac_luciferase"/>
    <property type="match status" value="1"/>
</dbReference>
<evidence type="ECO:0000256" key="3">
    <source>
        <dbReference type="ARBA" id="ARBA00023002"/>
    </source>
</evidence>
<dbReference type="GO" id="GO:0008726">
    <property type="term" value="F:alkanesulfonate monooxygenase activity"/>
    <property type="evidence" value="ECO:0007669"/>
    <property type="project" value="TreeGrafter"/>
</dbReference>
<keyword evidence="3" id="KW-0560">Oxidoreductase</keyword>
<keyword evidence="4" id="KW-0503">Monooxygenase</keyword>
<evidence type="ECO:0000256" key="2">
    <source>
        <dbReference type="ARBA" id="ARBA00022643"/>
    </source>
</evidence>
<dbReference type="EMBL" id="CP071868">
    <property type="protein sequence ID" value="QTE27902.1"/>
    <property type="molecule type" value="Genomic_DNA"/>
</dbReference>
<keyword evidence="7" id="KW-1185">Reference proteome</keyword>
<dbReference type="InterPro" id="IPR011251">
    <property type="entry name" value="Luciferase-like_dom"/>
</dbReference>
<dbReference type="SUPFAM" id="SSF51679">
    <property type="entry name" value="Bacterial luciferase-like"/>
    <property type="match status" value="1"/>
</dbReference>
<evidence type="ECO:0000313" key="7">
    <source>
        <dbReference type="Proteomes" id="UP000663937"/>
    </source>
</evidence>
<dbReference type="InterPro" id="IPR036661">
    <property type="entry name" value="Luciferase-like_sf"/>
</dbReference>
<dbReference type="InterPro" id="IPR050172">
    <property type="entry name" value="SsuD_RutA_monooxygenase"/>
</dbReference>
<evidence type="ECO:0000256" key="1">
    <source>
        <dbReference type="ARBA" id="ARBA00022630"/>
    </source>
</evidence>
<dbReference type="RefSeq" id="WP_227422123.1">
    <property type="nucleotide sequence ID" value="NZ_CP071868.1"/>
</dbReference>
<gene>
    <name evidence="6" type="ORF">J4E96_10790</name>
</gene>
<dbReference type="AlphaFoldDB" id="A0A8A4Z7S8"/>
<keyword evidence="1" id="KW-0285">Flavoprotein</keyword>
<evidence type="ECO:0000256" key="4">
    <source>
        <dbReference type="ARBA" id="ARBA00023033"/>
    </source>
</evidence>
<evidence type="ECO:0000313" key="6">
    <source>
        <dbReference type="EMBL" id="QTE27902.1"/>
    </source>
</evidence>
<protein>
    <submittedName>
        <fullName evidence="6">LLM class flavin-dependent oxidoreductase</fullName>
    </submittedName>
</protein>
<reference evidence="6" key="1">
    <citation type="submission" date="2021-03" db="EMBL/GenBank/DDBJ databases">
        <title>Pengzhenrongella sicca gen. nov., sp. nov., a new member of suborder Micrococcineae isolated from High-Arctic tundra soil.</title>
        <authorList>
            <person name="Peng F."/>
        </authorList>
    </citation>
    <scope>NUCLEOTIDE SEQUENCE</scope>
    <source>
        <strain evidence="6">LRZ-2</strain>
    </source>
</reference>
<proteinExistence type="predicted"/>
<dbReference type="Proteomes" id="UP000663937">
    <property type="component" value="Chromosome"/>
</dbReference>
<accession>A0A8A4Z7S8</accession>
<evidence type="ECO:0000259" key="5">
    <source>
        <dbReference type="Pfam" id="PF00296"/>
    </source>
</evidence>
<dbReference type="PANTHER" id="PTHR42847:SF4">
    <property type="entry name" value="ALKANESULFONATE MONOOXYGENASE-RELATED"/>
    <property type="match status" value="1"/>
</dbReference>
<dbReference type="GO" id="GO:0046306">
    <property type="term" value="P:alkanesulfonate catabolic process"/>
    <property type="evidence" value="ECO:0007669"/>
    <property type="project" value="TreeGrafter"/>
</dbReference>
<sequence length="278" mass="29898">MKFGIVASSGSTDQVLEMAQAAERAGWDGFFTWDGISVGPGDTFDPWTLLGAVAATTSTIRLGAMVFSIPRRKPWEVARQALTVDHLSGGRLVLPVGLGATDDGAYSRVSGESTDRKVRAEQLDDALAILDLAWTGEPFSFEGTHTRVRDLVFRPRPVQRPRIPVWVVAAWPAERSMRRAVGREGIIPIRRGDPFTPLGPVELGELAAWVDAHRDVGAGPIEIVLEGVLPDDPAVAAAHASMLAGAGVTWWIESRWEGAGATPEALLARIRQGPPDSR</sequence>
<name>A0A8A4Z7S8_9MICO</name>
<organism evidence="6 7">
    <name type="scientific">Pengzhenrongella sicca</name>
    <dbReference type="NCBI Taxonomy" id="2819238"/>
    <lineage>
        <taxon>Bacteria</taxon>
        <taxon>Bacillati</taxon>
        <taxon>Actinomycetota</taxon>
        <taxon>Actinomycetes</taxon>
        <taxon>Micrococcales</taxon>
        <taxon>Pengzhenrongella</taxon>
    </lineage>
</organism>
<dbReference type="Gene3D" id="3.20.20.30">
    <property type="entry name" value="Luciferase-like domain"/>
    <property type="match status" value="1"/>
</dbReference>